<comment type="caution">
    <text evidence="1">The sequence shown here is derived from an EMBL/GenBank/DDBJ whole genome shotgun (WGS) entry which is preliminary data.</text>
</comment>
<dbReference type="EMBL" id="JAVDQK010000035">
    <property type="protein sequence ID" value="MDR6221460.1"/>
    <property type="molecule type" value="Genomic_DNA"/>
</dbReference>
<name>A0AAE3XG17_9DEIO</name>
<organism evidence="1 2">
    <name type="scientific">Deinococcus soli</name>
    <name type="common">ex Cha et al. 2016</name>
    <dbReference type="NCBI Taxonomy" id="1309411"/>
    <lineage>
        <taxon>Bacteria</taxon>
        <taxon>Thermotogati</taxon>
        <taxon>Deinococcota</taxon>
        <taxon>Deinococci</taxon>
        <taxon>Deinococcales</taxon>
        <taxon>Deinococcaceae</taxon>
        <taxon>Deinococcus</taxon>
    </lineage>
</organism>
<proteinExistence type="predicted"/>
<dbReference type="AlphaFoldDB" id="A0AAE3XG17"/>
<protein>
    <submittedName>
        <fullName evidence="1">Uncharacterized protein</fullName>
    </submittedName>
</protein>
<gene>
    <name evidence="1" type="ORF">J2Y00_005096</name>
</gene>
<evidence type="ECO:0000313" key="1">
    <source>
        <dbReference type="EMBL" id="MDR6221460.1"/>
    </source>
</evidence>
<accession>A0AAE3XG17</accession>
<dbReference type="Proteomes" id="UP001185331">
    <property type="component" value="Unassembled WGS sequence"/>
</dbReference>
<dbReference type="RefSeq" id="WP_309859511.1">
    <property type="nucleotide sequence ID" value="NZ_JAVDQJ010000035.1"/>
</dbReference>
<evidence type="ECO:0000313" key="2">
    <source>
        <dbReference type="Proteomes" id="UP001185331"/>
    </source>
</evidence>
<reference evidence="1" key="1">
    <citation type="submission" date="2023-07" db="EMBL/GenBank/DDBJ databases">
        <title>Sorghum-associated microbial communities from plants grown in Nebraska, USA.</title>
        <authorList>
            <person name="Schachtman D."/>
        </authorList>
    </citation>
    <scope>NUCLEOTIDE SEQUENCE</scope>
    <source>
        <strain evidence="1">BE330</strain>
    </source>
</reference>
<sequence>MNVDYGCQRMLIYMANPELARIIHNDVEATVCSPPSNFPGIDYFTLGLVIKNRLQAVSLARILLAWSKSSDQGEGIFLAILRNRKGYFRLQLGPDLQVIHNRFTNIYTSKFINFLGFGTFPSKGFDNMDGGPSRNFPIFLERWTGQPIRVTMFVSAYPYPIEVPGTRIDNVPLHVFDTEENTYMPIEDAATPDGPEELDHSADMVSSRRSFALRRYFPVTMTRLASNPEFIVLSQHLQAEGFSHWQIVQAACNLTLRGRFQDHSEARSALNERDHAGVIQALERHPESVAQPLPKLTLIKLRNQILGDVRDFHQNVTRDKGLSSAQIQAWLQLSEFRDADVHSPPMVDWSFR</sequence>